<dbReference type="Pfam" id="PF22725">
    <property type="entry name" value="GFO_IDH_MocA_C3"/>
    <property type="match status" value="1"/>
</dbReference>
<dbReference type="InterPro" id="IPR036291">
    <property type="entry name" value="NAD(P)-bd_dom_sf"/>
</dbReference>
<dbReference type="AlphaFoldDB" id="A0A7V3E7X1"/>
<evidence type="ECO:0000313" key="3">
    <source>
        <dbReference type="EMBL" id="HFI91788.1"/>
    </source>
</evidence>
<sequence>MKKLKVGVVGVGHLGKLHTKMFKSIENCELIGVYDANGETANSVAQEFQISAFNSLDDLLKNTEAVSIAATTSAHYHLAKKAFEFNNHVFLEKPITATIEEAEELVKISAEKKLNLQVGHIERFNPGLLALEHYITDPKFIQSDRLSQFNPRGTDVAVVLDLMIHDIDIILSFIKSPVKNIEANGVEVVSDHIDIANARIQFENGAVANVTASRISQKKMRKMRIFQKDNYLSLDFVTGVSEVYRLLPVDTPVTNNSISFGEIGIGDKKKRLVYEQPETKEVNALQYELQLFVNSVLNNTKPVVSGEDGLRALRVAEEIIEKINESKKVIL</sequence>
<gene>
    <name evidence="3" type="ORF">ENS31_09725</name>
</gene>
<protein>
    <submittedName>
        <fullName evidence="3">Gfo/Idh/MocA family oxidoreductase</fullName>
    </submittedName>
</protein>
<proteinExistence type="predicted"/>
<dbReference type="SUPFAM" id="SSF55347">
    <property type="entry name" value="Glyceraldehyde-3-phosphate dehydrogenase-like, C-terminal domain"/>
    <property type="match status" value="1"/>
</dbReference>
<feature type="domain" description="GFO/IDH/MocA-like oxidoreductase" evidence="2">
    <location>
        <begin position="155"/>
        <end position="225"/>
    </location>
</feature>
<accession>A0A7V3E7X1</accession>
<organism evidence="3">
    <name type="scientific">Ignavibacterium album</name>
    <dbReference type="NCBI Taxonomy" id="591197"/>
    <lineage>
        <taxon>Bacteria</taxon>
        <taxon>Pseudomonadati</taxon>
        <taxon>Ignavibacteriota</taxon>
        <taxon>Ignavibacteria</taxon>
        <taxon>Ignavibacteriales</taxon>
        <taxon>Ignavibacteriaceae</taxon>
        <taxon>Ignavibacterium</taxon>
    </lineage>
</organism>
<dbReference type="EMBL" id="DSUJ01000008">
    <property type="protein sequence ID" value="HFI91788.1"/>
    <property type="molecule type" value="Genomic_DNA"/>
</dbReference>
<dbReference type="PANTHER" id="PTHR43377:SF1">
    <property type="entry name" value="BILIVERDIN REDUCTASE A"/>
    <property type="match status" value="1"/>
</dbReference>
<reference evidence="3" key="1">
    <citation type="journal article" date="2020" name="mSystems">
        <title>Genome- and Community-Level Interaction Insights into Carbon Utilization and Element Cycling Functions of Hydrothermarchaeota in Hydrothermal Sediment.</title>
        <authorList>
            <person name="Zhou Z."/>
            <person name="Liu Y."/>
            <person name="Xu W."/>
            <person name="Pan J."/>
            <person name="Luo Z.H."/>
            <person name="Li M."/>
        </authorList>
    </citation>
    <scope>NUCLEOTIDE SEQUENCE [LARGE SCALE GENOMIC DNA]</scope>
    <source>
        <strain evidence="3">SpSt-479</strain>
    </source>
</reference>
<dbReference type="Gene3D" id="3.30.360.10">
    <property type="entry name" value="Dihydrodipicolinate Reductase, domain 2"/>
    <property type="match status" value="1"/>
</dbReference>
<evidence type="ECO:0000259" key="1">
    <source>
        <dbReference type="Pfam" id="PF01408"/>
    </source>
</evidence>
<dbReference type="GO" id="GO:0000166">
    <property type="term" value="F:nucleotide binding"/>
    <property type="evidence" value="ECO:0007669"/>
    <property type="project" value="InterPro"/>
</dbReference>
<feature type="domain" description="Gfo/Idh/MocA-like oxidoreductase N-terminal" evidence="1">
    <location>
        <begin position="4"/>
        <end position="120"/>
    </location>
</feature>
<comment type="caution">
    <text evidence="3">The sequence shown here is derived from an EMBL/GenBank/DDBJ whole genome shotgun (WGS) entry which is preliminary data.</text>
</comment>
<name>A0A7V3E7X1_9BACT</name>
<dbReference type="PANTHER" id="PTHR43377">
    <property type="entry name" value="BILIVERDIN REDUCTASE A"/>
    <property type="match status" value="1"/>
</dbReference>
<dbReference type="Gene3D" id="3.40.50.720">
    <property type="entry name" value="NAD(P)-binding Rossmann-like Domain"/>
    <property type="match status" value="1"/>
</dbReference>
<dbReference type="SUPFAM" id="SSF51735">
    <property type="entry name" value="NAD(P)-binding Rossmann-fold domains"/>
    <property type="match status" value="1"/>
</dbReference>
<evidence type="ECO:0000259" key="2">
    <source>
        <dbReference type="Pfam" id="PF22725"/>
    </source>
</evidence>
<dbReference type="Pfam" id="PF01408">
    <property type="entry name" value="GFO_IDH_MocA"/>
    <property type="match status" value="1"/>
</dbReference>
<dbReference type="InterPro" id="IPR055170">
    <property type="entry name" value="GFO_IDH_MocA-like_dom"/>
</dbReference>
<dbReference type="InterPro" id="IPR051450">
    <property type="entry name" value="Gfo/Idh/MocA_Oxidoreductases"/>
</dbReference>
<dbReference type="InterPro" id="IPR000683">
    <property type="entry name" value="Gfo/Idh/MocA-like_OxRdtase_N"/>
</dbReference>